<evidence type="ECO:0000313" key="1">
    <source>
        <dbReference type="EMBL" id="ABT16241.1"/>
    </source>
</evidence>
<dbReference type="RefSeq" id="YP_001426588.1">
    <property type="nucleotide sequence ID" value="NC_008724.1"/>
</dbReference>
<accession>A7K867</accession>
<keyword evidence="2" id="KW-1185">Reference proteome</keyword>
<gene>
    <name evidence="1" type="primary">Z107L</name>
    <name evidence="1" type="ORF">ATCV1_Z107L</name>
</gene>
<reference evidence="1 2" key="1">
    <citation type="submission" date="2006-09" db="EMBL/GenBank/DDBJ databases">
        <title>Sequence and annotation of the 288-kb ATCV-1 virus that infects an endosymbiotic Chlorella strain of the heliozoon Acanthocystis turfacea.</title>
        <authorList>
            <person name="Fitzgerald L.A."/>
            <person name="Graves M.V."/>
            <person name="Li X."/>
            <person name="Pfitzner A.J.P."/>
            <person name="Hartigan J."/>
            <person name="Van Etten J.L."/>
        </authorList>
    </citation>
    <scope>NUCLEOTIDE SEQUENCE [LARGE SCALE GENOMIC DNA]</scope>
    <source>
        <strain evidence="1 2">ATCV-1</strain>
    </source>
</reference>
<evidence type="ECO:0000313" key="2">
    <source>
        <dbReference type="Proteomes" id="UP000202420"/>
    </source>
</evidence>
<dbReference type="OrthoDB" id="27359at10239"/>
<dbReference type="GeneID" id="5470607"/>
<sequence>MDRVAAVMLSSEGPLIRSFDSLNNDVLRKIYVQYIRILNEKRLEDISGAIADGISAVVASSLSTYSPHGFCHRGTRPYETITGVVRPYGMGRVVTVNVGESRCVLRLKRTPDSYTMSDWECDKCSEGDFVYRVLSKTVQKFNALPVQVDNRKPSRRWVRLETRDKFIEELVMYTSIPEPRVSQLVDG</sequence>
<name>A7K867_9PHYC</name>
<dbReference type="EMBL" id="EF101928">
    <property type="protein sequence ID" value="ABT16241.1"/>
    <property type="molecule type" value="Genomic_DNA"/>
</dbReference>
<dbReference type="KEGG" id="vg:5470607"/>
<organism evidence="1 2">
    <name type="scientific">Chlorovirus heliozoae</name>
    <dbReference type="NCBI Taxonomy" id="322019"/>
    <lineage>
        <taxon>Viruses</taxon>
        <taxon>Varidnaviria</taxon>
        <taxon>Bamfordvirae</taxon>
        <taxon>Nucleocytoviricota</taxon>
        <taxon>Megaviricetes</taxon>
        <taxon>Algavirales</taxon>
        <taxon>Phycodnaviridae</taxon>
        <taxon>Chlorovirus</taxon>
    </lineage>
</organism>
<dbReference type="Proteomes" id="UP000202420">
    <property type="component" value="Segment"/>
</dbReference>
<proteinExistence type="predicted"/>
<protein>
    <submittedName>
        <fullName evidence="1">Uncharacterized protein Z107L</fullName>
    </submittedName>
</protein>